<feature type="compositionally biased region" description="Polar residues" evidence="4">
    <location>
        <begin position="77"/>
        <end position="87"/>
    </location>
</feature>
<dbReference type="InterPro" id="IPR008978">
    <property type="entry name" value="HSP20-like_chaperone"/>
</dbReference>
<protein>
    <submittedName>
        <fullName evidence="7">Cysteine and histidine-rich domain-containing protein 1</fullName>
    </submittedName>
</protein>
<reference evidence="7" key="1">
    <citation type="submission" date="2019-03" db="EMBL/GenBank/DDBJ databases">
        <title>Improved annotation for the trematode Fasciola hepatica.</title>
        <authorList>
            <person name="Choi Y.-J."/>
            <person name="Martin J."/>
            <person name="Mitreva M."/>
        </authorList>
    </citation>
    <scope>NUCLEOTIDE SEQUENCE [LARGE SCALE GENOMIC DNA]</scope>
</reference>
<keyword evidence="3" id="KW-0862">Zinc</keyword>
<dbReference type="GO" id="GO:0046872">
    <property type="term" value="F:metal ion binding"/>
    <property type="evidence" value="ECO:0007669"/>
    <property type="project" value="UniProtKB-KW"/>
</dbReference>
<keyword evidence="8" id="KW-1185">Reference proteome</keyword>
<dbReference type="Gene3D" id="4.10.1130.20">
    <property type="match status" value="2"/>
</dbReference>
<dbReference type="PROSITE" id="PS51401">
    <property type="entry name" value="CHORD"/>
    <property type="match status" value="2"/>
</dbReference>
<evidence type="ECO:0000256" key="4">
    <source>
        <dbReference type="SAM" id="MobiDB-lite"/>
    </source>
</evidence>
<dbReference type="Gene3D" id="2.60.40.790">
    <property type="match status" value="1"/>
</dbReference>
<keyword evidence="2" id="KW-0677">Repeat</keyword>
<dbReference type="PROSITE" id="PS51203">
    <property type="entry name" value="CS"/>
    <property type="match status" value="1"/>
</dbReference>
<feature type="domain" description="CS" evidence="5">
    <location>
        <begin position="235"/>
        <end position="325"/>
    </location>
</feature>
<feature type="region of interest" description="Disordered" evidence="4">
    <location>
        <begin position="68"/>
        <end position="110"/>
    </location>
</feature>
<evidence type="ECO:0000256" key="2">
    <source>
        <dbReference type="ARBA" id="ARBA00022737"/>
    </source>
</evidence>
<feature type="domain" description="CHORD" evidence="6">
    <location>
        <begin position="7"/>
        <end position="66"/>
    </location>
</feature>
<proteinExistence type="predicted"/>
<dbReference type="InterPro" id="IPR039790">
    <property type="entry name" value="CHRD1"/>
</dbReference>
<dbReference type="InterPro" id="IPR007051">
    <property type="entry name" value="CHORD_dom"/>
</dbReference>
<gene>
    <name evidence="7" type="ORF">D915_000007</name>
</gene>
<dbReference type="PANTHER" id="PTHR46983:SF3">
    <property type="entry name" value="CHPADIPLOID STATE MAINTENANCE PROTEIN CHPA"/>
    <property type="match status" value="1"/>
</dbReference>
<evidence type="ECO:0000313" key="8">
    <source>
        <dbReference type="Proteomes" id="UP000230066"/>
    </source>
</evidence>
<dbReference type="Pfam" id="PF04969">
    <property type="entry name" value="CS"/>
    <property type="match status" value="1"/>
</dbReference>
<keyword evidence="1" id="KW-0479">Metal-binding</keyword>
<evidence type="ECO:0000256" key="1">
    <source>
        <dbReference type="ARBA" id="ARBA00022723"/>
    </source>
</evidence>
<dbReference type="PANTHER" id="PTHR46983">
    <property type="entry name" value="CYSTEINE AND HISTIDINE-RICH DOMAIN-CONTAINING PROTEIN 1"/>
    <property type="match status" value="1"/>
</dbReference>
<evidence type="ECO:0000256" key="3">
    <source>
        <dbReference type="ARBA" id="ARBA00022833"/>
    </source>
</evidence>
<evidence type="ECO:0000259" key="5">
    <source>
        <dbReference type="PROSITE" id="PS51203"/>
    </source>
</evidence>
<dbReference type="Pfam" id="PF04968">
    <property type="entry name" value="CHORD"/>
    <property type="match status" value="2"/>
</dbReference>
<evidence type="ECO:0000313" key="7">
    <source>
        <dbReference type="EMBL" id="THD29142.1"/>
    </source>
</evidence>
<dbReference type="SUPFAM" id="SSF49764">
    <property type="entry name" value="HSP20-like chaperones"/>
    <property type="match status" value="1"/>
</dbReference>
<accession>A0A4E0S3M5</accession>
<dbReference type="Proteomes" id="UP000230066">
    <property type="component" value="Unassembled WGS sequence"/>
</dbReference>
<sequence length="338" mass="37551">MPVLVHCYNKGCGQKFDPEKNDSDVCQYHPGEPIFHDAKKKWSCCKKFSTDFTEFLNIKGCTMGKHNGVKPAEPSKPESSATPNVVSESVPVAPKTLPPPISASQPRPVSTEPMKQLRVVIAPSLLLMLEKLSLTNGPQNTDKTEQNGGKVIPGTTCKNSGCKAIFTGTDSDIELCLYHPGVPIFHEGMKFWTCCNRKTSEFETFMEQQGCTTGRHNWTEKAARETNLALSVAQNASCRYDYFQLPGLLTLSIYAKATLPDTVTVEANQTRLVVQFDFGQERQHFDRTFELFGLIDPSESSVRLTGTKMEIMLKKAEAMSWARLEHIPPQLPTGDEAE</sequence>
<dbReference type="EMBL" id="JXXN02000001">
    <property type="protein sequence ID" value="THD29142.1"/>
    <property type="molecule type" value="Genomic_DNA"/>
</dbReference>
<organism evidence="7 8">
    <name type="scientific">Fasciola hepatica</name>
    <name type="common">Liver fluke</name>
    <dbReference type="NCBI Taxonomy" id="6192"/>
    <lineage>
        <taxon>Eukaryota</taxon>
        <taxon>Metazoa</taxon>
        <taxon>Spiralia</taxon>
        <taxon>Lophotrochozoa</taxon>
        <taxon>Platyhelminthes</taxon>
        <taxon>Trematoda</taxon>
        <taxon>Digenea</taxon>
        <taxon>Plagiorchiida</taxon>
        <taxon>Echinostomata</taxon>
        <taxon>Echinostomatoidea</taxon>
        <taxon>Fasciolidae</taxon>
        <taxon>Fasciola</taxon>
    </lineage>
</organism>
<name>A0A4E0S3M5_FASHE</name>
<feature type="domain" description="CHORD" evidence="6">
    <location>
        <begin position="157"/>
        <end position="216"/>
    </location>
</feature>
<dbReference type="AlphaFoldDB" id="A0A4E0S3M5"/>
<evidence type="ECO:0000259" key="6">
    <source>
        <dbReference type="PROSITE" id="PS51401"/>
    </source>
</evidence>
<dbReference type="InterPro" id="IPR007052">
    <property type="entry name" value="CS_dom"/>
</dbReference>
<comment type="caution">
    <text evidence="7">The sequence shown here is derived from an EMBL/GenBank/DDBJ whole genome shotgun (WGS) entry which is preliminary data.</text>
</comment>